<protein>
    <submittedName>
        <fullName evidence="1">Uncharacterized protein</fullName>
    </submittedName>
</protein>
<name>A0A3D9D047_9FLAO</name>
<comment type="caution">
    <text evidence="1">The sequence shown here is derived from an EMBL/GenBank/DDBJ whole genome shotgun (WGS) entry which is preliminary data.</text>
</comment>
<dbReference type="EMBL" id="QNUG01000010">
    <property type="protein sequence ID" value="REC71396.1"/>
    <property type="molecule type" value="Genomic_DNA"/>
</dbReference>
<evidence type="ECO:0000313" key="1">
    <source>
        <dbReference type="EMBL" id="REC71396.1"/>
    </source>
</evidence>
<keyword evidence="2" id="KW-1185">Reference proteome</keyword>
<reference evidence="1 2" key="1">
    <citation type="journal article" date="2006" name="Int. J. Syst. Evol. Microbiol.">
        <title>Chryseobacterium hispanicum sp. nov., isolated from the drinking water distribution system of Sevilla, Spain.</title>
        <authorList>
            <person name="Gallego V."/>
            <person name="Garcia M.T."/>
            <person name="Ventosa A."/>
        </authorList>
    </citation>
    <scope>NUCLEOTIDE SEQUENCE [LARGE SCALE GENOMIC DNA]</scope>
    <source>
        <strain evidence="1 2">KCTC 22104</strain>
    </source>
</reference>
<organism evidence="1 2">
    <name type="scientific">Epilithonimonas hispanica</name>
    <dbReference type="NCBI Taxonomy" id="358687"/>
    <lineage>
        <taxon>Bacteria</taxon>
        <taxon>Pseudomonadati</taxon>
        <taxon>Bacteroidota</taxon>
        <taxon>Flavobacteriia</taxon>
        <taxon>Flavobacteriales</taxon>
        <taxon>Weeksellaceae</taxon>
        <taxon>Chryseobacterium group</taxon>
        <taxon>Epilithonimonas</taxon>
    </lineage>
</organism>
<evidence type="ECO:0000313" key="2">
    <source>
        <dbReference type="Proteomes" id="UP000256326"/>
    </source>
</evidence>
<dbReference type="Proteomes" id="UP000256326">
    <property type="component" value="Unassembled WGS sequence"/>
</dbReference>
<dbReference type="AlphaFoldDB" id="A0A3D9D047"/>
<proteinExistence type="predicted"/>
<accession>A0A3D9D047</accession>
<sequence length="81" mass="9873">MITDDKKFLESYFQSVNWLSQNLDSFNLKTNDELVLNYKRLYKILNRAKTQSQILKHKKMLRNAEDQPREHQFIHKEFNLS</sequence>
<gene>
    <name evidence="1" type="ORF">DRF58_06150</name>
</gene>